<protein>
    <submittedName>
        <fullName evidence="4">Copper resistance protein CopC</fullName>
    </submittedName>
</protein>
<dbReference type="Gene3D" id="2.60.40.1220">
    <property type="match status" value="1"/>
</dbReference>
<gene>
    <name evidence="4" type="ORF">HGMM_F04A11C18</name>
</gene>
<proteinExistence type="predicted"/>
<feature type="domain" description="CopC" evidence="3">
    <location>
        <begin position="33"/>
        <end position="131"/>
    </location>
</feature>
<reference evidence="4" key="2">
    <citation type="journal article" date="2012" name="PLoS ONE">
        <title>A Deeply Branching Thermophilic Bacterium with an Ancient Acetyl-CoA Pathway Dominates a Subsurface Ecosystem.</title>
        <authorList>
            <person name="Takami H."/>
            <person name="Noguchi H."/>
            <person name="Takaki Y."/>
            <person name="Uchiyama I."/>
            <person name="Toyoda A."/>
            <person name="Nishi S."/>
            <person name="Chee G.-J."/>
            <person name="Arai W."/>
            <person name="Nunoura T."/>
            <person name="Itoh T."/>
            <person name="Hattori M."/>
            <person name="Takai K."/>
        </authorList>
    </citation>
    <scope>NUCLEOTIDE SEQUENCE</scope>
</reference>
<evidence type="ECO:0000256" key="1">
    <source>
        <dbReference type="ARBA" id="ARBA00022729"/>
    </source>
</evidence>
<dbReference type="GO" id="GO:0046688">
    <property type="term" value="P:response to copper ion"/>
    <property type="evidence" value="ECO:0007669"/>
    <property type="project" value="InterPro"/>
</dbReference>
<organism evidence="4">
    <name type="scientific">uncultured Acetothermia bacterium</name>
    <dbReference type="NCBI Taxonomy" id="236499"/>
    <lineage>
        <taxon>Bacteria</taxon>
        <taxon>Candidatus Bipolaricaulota</taxon>
        <taxon>environmental samples</taxon>
    </lineage>
</organism>
<dbReference type="SUPFAM" id="SSF81296">
    <property type="entry name" value="E set domains"/>
    <property type="match status" value="1"/>
</dbReference>
<dbReference type="EMBL" id="AP011645">
    <property type="protein sequence ID" value="BAL53000.1"/>
    <property type="molecule type" value="Genomic_DNA"/>
</dbReference>
<sequence>MLVRRVFLPLAIVGVALWVGLAAWGHPRLKVVAPTSPKPGELLTAPPAEARLAFLVGGDETGLDPTLSFFWVVREESATVVALGRVDSTAPGRDMMVAKLPKLEPGVYVIRWVAVSTPDSGFAEGSYSFAVK</sequence>
<evidence type="ECO:0000256" key="2">
    <source>
        <dbReference type="ARBA" id="ARBA00023008"/>
    </source>
</evidence>
<dbReference type="AlphaFoldDB" id="H5SA14"/>
<dbReference type="GO" id="GO:0005507">
    <property type="term" value="F:copper ion binding"/>
    <property type="evidence" value="ECO:0007669"/>
    <property type="project" value="InterPro"/>
</dbReference>
<keyword evidence="1" id="KW-0732">Signal</keyword>
<evidence type="ECO:0000313" key="4">
    <source>
        <dbReference type="EMBL" id="BAL53000.1"/>
    </source>
</evidence>
<accession>H5SA14</accession>
<reference evidence="4" key="1">
    <citation type="journal article" date="2005" name="Environ. Microbiol.">
        <title>Genetic and functional properties of uncultivated thermophilic crenarchaeotes from a subsurface gold mine as revealed by analysis of genome fragments.</title>
        <authorList>
            <person name="Nunoura T."/>
            <person name="Hirayama H."/>
            <person name="Takami H."/>
            <person name="Oida H."/>
            <person name="Nishi S."/>
            <person name="Shimamura S."/>
            <person name="Suzuki Y."/>
            <person name="Inagaki F."/>
            <person name="Takai K."/>
            <person name="Nealson K.H."/>
            <person name="Horikoshi K."/>
        </authorList>
    </citation>
    <scope>NUCLEOTIDE SEQUENCE</scope>
</reference>
<dbReference type="GO" id="GO:0042597">
    <property type="term" value="C:periplasmic space"/>
    <property type="evidence" value="ECO:0007669"/>
    <property type="project" value="InterPro"/>
</dbReference>
<dbReference type="InterPro" id="IPR007348">
    <property type="entry name" value="CopC_dom"/>
</dbReference>
<dbReference type="InterPro" id="IPR014756">
    <property type="entry name" value="Ig_E-set"/>
</dbReference>
<name>H5SA14_9BACT</name>
<keyword evidence="2" id="KW-0186">Copper</keyword>
<dbReference type="Pfam" id="PF04234">
    <property type="entry name" value="CopC"/>
    <property type="match status" value="1"/>
</dbReference>
<evidence type="ECO:0000259" key="3">
    <source>
        <dbReference type="Pfam" id="PF04234"/>
    </source>
</evidence>
<dbReference type="InterPro" id="IPR014755">
    <property type="entry name" value="Cu-Rt/internalin_Ig-like"/>
</dbReference>